<dbReference type="GeneID" id="63788973"/>
<proteinExistence type="predicted"/>
<evidence type="ECO:0000256" key="1">
    <source>
        <dbReference type="SAM" id="Phobius"/>
    </source>
</evidence>
<reference evidence="2 3" key="1">
    <citation type="submission" date="2016-07" db="EMBL/GenBank/DDBJ databases">
        <title>Pervasive Adenine N6-methylation of Active Genes in Fungi.</title>
        <authorList>
            <consortium name="DOE Joint Genome Institute"/>
            <person name="Mondo S.J."/>
            <person name="Dannebaum R.O."/>
            <person name="Kuo R.C."/>
            <person name="Labutti K."/>
            <person name="Haridas S."/>
            <person name="Kuo A."/>
            <person name="Salamov A."/>
            <person name="Ahrendt S.R."/>
            <person name="Lipzen A."/>
            <person name="Sullivan W."/>
            <person name="Andreopoulos W.B."/>
            <person name="Clum A."/>
            <person name="Lindquist E."/>
            <person name="Daum C."/>
            <person name="Ramamoorthy G.K."/>
            <person name="Gryganskyi A."/>
            <person name="Culley D."/>
            <person name="Magnuson J.K."/>
            <person name="James T.Y."/>
            <person name="O'Malley M.A."/>
            <person name="Stajich J.E."/>
            <person name="Spatafora J.W."/>
            <person name="Visel A."/>
            <person name="Grigoriev I.V."/>
        </authorList>
    </citation>
    <scope>NUCLEOTIDE SEQUENCE [LARGE SCALE GENOMIC DNA]</scope>
    <source>
        <strain evidence="2 3">12-1054</strain>
    </source>
</reference>
<feature type="transmembrane region" description="Helical" evidence="1">
    <location>
        <begin position="156"/>
        <end position="179"/>
    </location>
</feature>
<evidence type="ECO:0000313" key="2">
    <source>
        <dbReference type="EMBL" id="ORY80924.1"/>
    </source>
</evidence>
<accession>A0A1Y2FBW4</accession>
<gene>
    <name evidence="2" type="ORF">BCR37DRAFT_58984</name>
</gene>
<evidence type="ECO:0000313" key="3">
    <source>
        <dbReference type="Proteomes" id="UP000193685"/>
    </source>
</evidence>
<keyword evidence="1" id="KW-0812">Transmembrane</keyword>
<dbReference type="EMBL" id="MCFI01000012">
    <property type="protein sequence ID" value="ORY80924.1"/>
    <property type="molecule type" value="Genomic_DNA"/>
</dbReference>
<keyword evidence="3" id="KW-1185">Reference proteome</keyword>
<protein>
    <submittedName>
        <fullName evidence="2">Uncharacterized protein</fullName>
    </submittedName>
</protein>
<name>A0A1Y2FBW4_PROLT</name>
<dbReference type="AlphaFoldDB" id="A0A1Y2FBW4"/>
<feature type="transmembrane region" description="Helical" evidence="1">
    <location>
        <begin position="86"/>
        <end position="113"/>
    </location>
</feature>
<keyword evidence="1" id="KW-1133">Transmembrane helix</keyword>
<dbReference type="RefSeq" id="XP_040724569.1">
    <property type="nucleotide sequence ID" value="XM_040872374.1"/>
</dbReference>
<organism evidence="2 3">
    <name type="scientific">Protomyces lactucae-debilis</name>
    <dbReference type="NCBI Taxonomy" id="2754530"/>
    <lineage>
        <taxon>Eukaryota</taxon>
        <taxon>Fungi</taxon>
        <taxon>Dikarya</taxon>
        <taxon>Ascomycota</taxon>
        <taxon>Taphrinomycotina</taxon>
        <taxon>Taphrinomycetes</taxon>
        <taxon>Taphrinales</taxon>
        <taxon>Protomycetaceae</taxon>
        <taxon>Protomyces</taxon>
    </lineage>
</organism>
<sequence>MTISLYTACMATSATTADHMSFDLEEHIKRPDPVHCCLAQQARSSFTHIIEKHDAPQFRERCDSATLVNAHFLDDTTQIETLVTSLLIAPALAIAALIYMVFVLPVLWLAVFICRQDLDIGVRPLEIIWRKAAAAEPARETVLSGSLMLFSLASPLMAILLAIGAMLAALQIIYSLILAEQTDSVLLKYVANCWRSWARMFVNDKFDGKGEDPVAMYQV</sequence>
<comment type="caution">
    <text evidence="2">The sequence shown here is derived from an EMBL/GenBank/DDBJ whole genome shotgun (WGS) entry which is preliminary data.</text>
</comment>
<keyword evidence="1" id="KW-0472">Membrane</keyword>
<dbReference type="Proteomes" id="UP000193685">
    <property type="component" value="Unassembled WGS sequence"/>
</dbReference>